<accession>A0AAV4P250</accession>
<evidence type="ECO:0000256" key="1">
    <source>
        <dbReference type="SAM" id="MobiDB-lite"/>
    </source>
</evidence>
<sequence length="76" mass="7973">MWTKRCRSFLGRKNDGGRNPGGELDAGTTAGRLQLGPLHSQGGGGPDPLPRRCPGAQGRDEHHHQAAQHPADAGAE</sequence>
<feature type="region of interest" description="Disordered" evidence="1">
    <location>
        <begin position="1"/>
        <end position="76"/>
    </location>
</feature>
<organism evidence="2 3">
    <name type="scientific">Caerostris extrusa</name>
    <name type="common">Bark spider</name>
    <name type="synonym">Caerostris bankana</name>
    <dbReference type="NCBI Taxonomy" id="172846"/>
    <lineage>
        <taxon>Eukaryota</taxon>
        <taxon>Metazoa</taxon>
        <taxon>Ecdysozoa</taxon>
        <taxon>Arthropoda</taxon>
        <taxon>Chelicerata</taxon>
        <taxon>Arachnida</taxon>
        <taxon>Araneae</taxon>
        <taxon>Araneomorphae</taxon>
        <taxon>Entelegynae</taxon>
        <taxon>Araneoidea</taxon>
        <taxon>Araneidae</taxon>
        <taxon>Caerostris</taxon>
    </lineage>
</organism>
<protein>
    <submittedName>
        <fullName evidence="2">Uncharacterized protein</fullName>
    </submittedName>
</protein>
<keyword evidence="3" id="KW-1185">Reference proteome</keyword>
<comment type="caution">
    <text evidence="2">The sequence shown here is derived from an EMBL/GenBank/DDBJ whole genome shotgun (WGS) entry which is preliminary data.</text>
</comment>
<name>A0AAV4P250_CAEEX</name>
<reference evidence="2 3" key="1">
    <citation type="submission" date="2021-06" db="EMBL/GenBank/DDBJ databases">
        <title>Caerostris extrusa draft genome.</title>
        <authorList>
            <person name="Kono N."/>
            <person name="Arakawa K."/>
        </authorList>
    </citation>
    <scope>NUCLEOTIDE SEQUENCE [LARGE SCALE GENOMIC DNA]</scope>
</reference>
<dbReference type="EMBL" id="BPLR01021525">
    <property type="protein sequence ID" value="GIX90724.1"/>
    <property type="molecule type" value="Genomic_DNA"/>
</dbReference>
<gene>
    <name evidence="2" type="ORF">CEXT_235651</name>
</gene>
<evidence type="ECO:0000313" key="2">
    <source>
        <dbReference type="EMBL" id="GIX90724.1"/>
    </source>
</evidence>
<evidence type="ECO:0000313" key="3">
    <source>
        <dbReference type="Proteomes" id="UP001054945"/>
    </source>
</evidence>
<dbReference type="AlphaFoldDB" id="A0AAV4P250"/>
<feature type="compositionally biased region" description="Low complexity" evidence="1">
    <location>
        <begin position="67"/>
        <end position="76"/>
    </location>
</feature>
<proteinExistence type="predicted"/>
<dbReference type="Proteomes" id="UP001054945">
    <property type="component" value="Unassembled WGS sequence"/>
</dbReference>